<feature type="region of interest" description="Disordered" evidence="1">
    <location>
        <begin position="31"/>
        <end position="71"/>
    </location>
</feature>
<dbReference type="InParanoid" id="A0A1E7EX05"/>
<evidence type="ECO:0000313" key="3">
    <source>
        <dbReference type="EMBL" id="OEU10344.1"/>
    </source>
</evidence>
<organism evidence="3 4">
    <name type="scientific">Fragilariopsis cylindrus CCMP1102</name>
    <dbReference type="NCBI Taxonomy" id="635003"/>
    <lineage>
        <taxon>Eukaryota</taxon>
        <taxon>Sar</taxon>
        <taxon>Stramenopiles</taxon>
        <taxon>Ochrophyta</taxon>
        <taxon>Bacillariophyta</taxon>
        <taxon>Bacillariophyceae</taxon>
        <taxon>Bacillariophycidae</taxon>
        <taxon>Bacillariales</taxon>
        <taxon>Bacillariaceae</taxon>
        <taxon>Fragilariopsis</taxon>
    </lineage>
</organism>
<keyword evidence="2" id="KW-0472">Membrane</keyword>
<dbReference type="EMBL" id="KV784372">
    <property type="protein sequence ID" value="OEU10344.1"/>
    <property type="molecule type" value="Genomic_DNA"/>
</dbReference>
<keyword evidence="2" id="KW-1133">Transmembrane helix</keyword>
<name>A0A1E7EX05_9STRA</name>
<proteinExistence type="predicted"/>
<keyword evidence="4" id="KW-1185">Reference proteome</keyword>
<keyword evidence="2" id="KW-0812">Transmembrane</keyword>
<feature type="compositionally biased region" description="Polar residues" evidence="1">
    <location>
        <begin position="46"/>
        <end position="71"/>
    </location>
</feature>
<sequence>MASAPTDPGGGLGTPVSQAVSAANRFLRRITAVSTPPMSSAEHQHVSPSLESTSLRPAHTSEPQQQPQQPLAITLVSPTATSRRSTDPDGSTGDEAIAASLRAYATIAQTAIEVEMEEINEIRDTLKEDDDDVSAMTTSLPSTTKKLEPVESLSASPHGRKKTEPTMTIIPDSGATAHIIPKAVSPPLVYDFPSTDIPWITIINHQTRLLVLDLPSKIVDDIQRDMNRYANGDDSPKNIAMAEYLFTKASNEFHPPPSLENASSNGGSISTNNSIMESLSKVNDNMSMISLRLTNPSSDRVLTHDDKQVMNSKYGDFEMLPQAFTYESMCKWKLRIANRLNSPPWKLDGVSILDMKDMEDASDRYKLRTNKLCNHLHDIMMESGLDSMSMQLQPTISKVNQSTDYHYFFIPSSAASTSVRKVFLVLYNDVGNVTILAFSQSPIHFLLFFYTYIIQICYGLICDDLYYIRDSSFPFKIIIAVAVAFRIEEQK</sequence>
<evidence type="ECO:0000256" key="2">
    <source>
        <dbReference type="SAM" id="Phobius"/>
    </source>
</evidence>
<evidence type="ECO:0000313" key="4">
    <source>
        <dbReference type="Proteomes" id="UP000095751"/>
    </source>
</evidence>
<evidence type="ECO:0000256" key="1">
    <source>
        <dbReference type="SAM" id="MobiDB-lite"/>
    </source>
</evidence>
<feature type="transmembrane region" description="Helical" evidence="2">
    <location>
        <begin position="443"/>
        <end position="461"/>
    </location>
</feature>
<protein>
    <submittedName>
        <fullName evidence="3">Uncharacterized protein</fullName>
    </submittedName>
</protein>
<dbReference type="Proteomes" id="UP000095751">
    <property type="component" value="Unassembled WGS sequence"/>
</dbReference>
<gene>
    <name evidence="3" type="ORF">FRACYDRAFT_247372</name>
</gene>
<reference evidence="3 4" key="1">
    <citation type="submission" date="2016-09" db="EMBL/GenBank/DDBJ databases">
        <title>Extensive genetic diversity and differential bi-allelic expression allows diatom success in the polar Southern Ocean.</title>
        <authorList>
            <consortium name="DOE Joint Genome Institute"/>
            <person name="Mock T."/>
            <person name="Otillar R.P."/>
            <person name="Strauss J."/>
            <person name="Dupont C."/>
            <person name="Frickenhaus S."/>
            <person name="Maumus F."/>
            <person name="Mcmullan M."/>
            <person name="Sanges R."/>
            <person name="Schmutz J."/>
            <person name="Toseland A."/>
            <person name="Valas R."/>
            <person name="Veluchamy A."/>
            <person name="Ward B.J."/>
            <person name="Allen A."/>
            <person name="Barry K."/>
            <person name="Falciatore A."/>
            <person name="Ferrante M."/>
            <person name="Fortunato A.E."/>
            <person name="Gloeckner G."/>
            <person name="Gruber A."/>
            <person name="Hipkin R."/>
            <person name="Janech M."/>
            <person name="Kroth P."/>
            <person name="Leese F."/>
            <person name="Lindquist E."/>
            <person name="Lyon B.R."/>
            <person name="Martin J."/>
            <person name="Mayer C."/>
            <person name="Parker M."/>
            <person name="Quesneville H."/>
            <person name="Raymond J."/>
            <person name="Uhlig C."/>
            <person name="Valentin K.U."/>
            <person name="Worden A.Z."/>
            <person name="Armbrust E.V."/>
            <person name="Bowler C."/>
            <person name="Green B."/>
            <person name="Moulton V."/>
            <person name="Van Oosterhout C."/>
            <person name="Grigoriev I."/>
        </authorList>
    </citation>
    <scope>NUCLEOTIDE SEQUENCE [LARGE SCALE GENOMIC DNA]</scope>
    <source>
        <strain evidence="3 4">CCMP1102</strain>
    </source>
</reference>
<accession>A0A1E7EX05</accession>
<dbReference type="AlphaFoldDB" id="A0A1E7EX05"/>
<dbReference type="KEGG" id="fcy:FRACYDRAFT_247372"/>